<evidence type="ECO:0000256" key="11">
    <source>
        <dbReference type="RuleBase" id="RU000542"/>
    </source>
</evidence>
<evidence type="ECO:0000259" key="14">
    <source>
        <dbReference type="Pfam" id="PF02772"/>
    </source>
</evidence>
<accession>A0A3E3I3C6</accession>
<keyword evidence="10" id="KW-0963">Cytoplasm</keyword>
<comment type="caution">
    <text evidence="16">The sequence shown here is derived from an EMBL/GenBank/DDBJ whole genome shotgun (WGS) entry which is preliminary data.</text>
</comment>
<evidence type="ECO:0000259" key="13">
    <source>
        <dbReference type="Pfam" id="PF00438"/>
    </source>
</evidence>
<feature type="binding site" description="in other chain" evidence="10">
    <location>
        <begin position="242"/>
        <end position="243"/>
    </location>
    <ligand>
        <name>ATP</name>
        <dbReference type="ChEBI" id="CHEBI:30616"/>
        <note>ligand shared between two neighboring subunits</note>
    </ligand>
</feature>
<feature type="binding site" evidence="10">
    <location>
        <position position="43"/>
    </location>
    <ligand>
        <name>K(+)</name>
        <dbReference type="ChEBI" id="CHEBI:29103"/>
    </ligand>
</feature>
<dbReference type="SUPFAM" id="SSF55973">
    <property type="entry name" value="S-adenosylmethionine synthetase"/>
    <property type="match status" value="3"/>
</dbReference>
<evidence type="ECO:0000256" key="4">
    <source>
        <dbReference type="ARBA" id="ARBA00022679"/>
    </source>
</evidence>
<dbReference type="EMBL" id="QVLU01000006">
    <property type="protein sequence ID" value="RGE72314.1"/>
    <property type="molecule type" value="Genomic_DNA"/>
</dbReference>
<reference evidence="16 19" key="1">
    <citation type="submission" date="2018-08" db="EMBL/GenBank/DDBJ databases">
        <title>A genome reference for cultivated species of the human gut microbiota.</title>
        <authorList>
            <person name="Zou Y."/>
            <person name="Xue W."/>
            <person name="Luo G."/>
        </authorList>
    </citation>
    <scope>NUCLEOTIDE SEQUENCE [LARGE SCALE GENOMIC DNA]</scope>
    <source>
        <strain evidence="17 19">AF26-4BH</strain>
        <strain evidence="16">TF05-5AC</strain>
    </source>
</reference>
<comment type="cofactor">
    <cofactor evidence="10">
        <name>K(+)</name>
        <dbReference type="ChEBI" id="CHEBI:29103"/>
    </cofactor>
    <text evidence="10">Binds 1 potassium ion per subunit.</text>
</comment>
<dbReference type="InterPro" id="IPR022628">
    <property type="entry name" value="S-AdoMet_synt_N"/>
</dbReference>
<dbReference type="GO" id="GO:0004478">
    <property type="term" value="F:methionine adenosyltransferase activity"/>
    <property type="evidence" value="ECO:0007669"/>
    <property type="project" value="UniProtKB-UniRule"/>
</dbReference>
<name>A0A3E3I3C6_9FIRM</name>
<feature type="domain" description="S-adenosylmethionine synthetase central" evidence="14">
    <location>
        <begin position="126"/>
        <end position="243"/>
    </location>
</feature>
<feature type="domain" description="S-adenosylmethionine synthetase N-terminal" evidence="13">
    <location>
        <begin position="4"/>
        <end position="101"/>
    </location>
</feature>
<feature type="binding site" description="in other chain" evidence="10">
    <location>
        <position position="99"/>
    </location>
    <ligand>
        <name>L-methionine</name>
        <dbReference type="ChEBI" id="CHEBI:57844"/>
        <note>ligand shared between two neighboring subunits</note>
    </ligand>
</feature>
<evidence type="ECO:0000313" key="16">
    <source>
        <dbReference type="EMBL" id="RGE59289.1"/>
    </source>
</evidence>
<dbReference type="RefSeq" id="WP_021640377.1">
    <property type="nucleotide sequence ID" value="NZ_CALBAU010000377.1"/>
</dbReference>
<dbReference type="GO" id="GO:0005737">
    <property type="term" value="C:cytoplasm"/>
    <property type="evidence" value="ECO:0007669"/>
    <property type="project" value="UniProtKB-SubCell"/>
</dbReference>
<gene>
    <name evidence="10" type="primary">metK</name>
    <name evidence="17" type="ORF">DWY69_08090</name>
    <name evidence="16" type="ORF">DXC51_15105</name>
</gene>
<protein>
    <recommendedName>
        <fullName evidence="10">S-adenosylmethionine synthase</fullName>
        <shortName evidence="10">AdoMet synthase</shortName>
        <ecNumber evidence="10">2.5.1.6</ecNumber>
    </recommendedName>
    <alternativeName>
        <fullName evidence="10">MAT</fullName>
    </alternativeName>
    <alternativeName>
        <fullName evidence="10">Methionine adenosyltransferase</fullName>
    </alternativeName>
</protein>
<evidence type="ECO:0000313" key="18">
    <source>
        <dbReference type="Proteomes" id="UP000260812"/>
    </source>
</evidence>
<evidence type="ECO:0000256" key="3">
    <source>
        <dbReference type="ARBA" id="ARBA00022563"/>
    </source>
</evidence>
<dbReference type="FunFam" id="3.30.300.10:FF:000004">
    <property type="entry name" value="S-adenosylmethionine synthase"/>
    <property type="match status" value="1"/>
</dbReference>
<evidence type="ECO:0000313" key="19">
    <source>
        <dbReference type="Proteomes" id="UP000261166"/>
    </source>
</evidence>
<dbReference type="InterPro" id="IPR022631">
    <property type="entry name" value="ADOMET_SYNTHASE_CS"/>
</dbReference>
<keyword evidence="6 10" id="KW-0547">Nucleotide-binding</keyword>
<keyword evidence="7 10" id="KW-0067">ATP-binding</keyword>
<dbReference type="Proteomes" id="UP000260812">
    <property type="component" value="Unassembled WGS sequence"/>
</dbReference>
<keyword evidence="4 10" id="KW-0808">Transferase</keyword>
<keyword evidence="8 10" id="KW-0460">Magnesium</keyword>
<dbReference type="GeneID" id="86056678"/>
<proteinExistence type="inferred from homology"/>
<keyword evidence="9 10" id="KW-0630">Potassium</keyword>
<dbReference type="Pfam" id="PF02773">
    <property type="entry name" value="S-AdoMet_synt_C"/>
    <property type="match status" value="1"/>
</dbReference>
<feature type="binding site" description="in other chain" evidence="10">
    <location>
        <begin position="257"/>
        <end position="258"/>
    </location>
    <ligand>
        <name>ATP</name>
        <dbReference type="ChEBI" id="CHEBI:30616"/>
        <note>ligand shared between two neighboring subunits</note>
    </ligand>
</feature>
<dbReference type="GO" id="GO:0006556">
    <property type="term" value="P:S-adenosylmethionine biosynthetic process"/>
    <property type="evidence" value="ECO:0007669"/>
    <property type="project" value="UniProtKB-UniRule"/>
</dbReference>
<dbReference type="NCBIfam" id="TIGR01034">
    <property type="entry name" value="metK"/>
    <property type="match status" value="1"/>
</dbReference>
<evidence type="ECO:0000256" key="7">
    <source>
        <dbReference type="ARBA" id="ARBA00022840"/>
    </source>
</evidence>
<dbReference type="FunFam" id="3.30.300.10:FF:000003">
    <property type="entry name" value="S-adenosylmethionine synthase"/>
    <property type="match status" value="1"/>
</dbReference>
<evidence type="ECO:0000256" key="6">
    <source>
        <dbReference type="ARBA" id="ARBA00022741"/>
    </source>
</evidence>
<dbReference type="Pfam" id="PF00438">
    <property type="entry name" value="S-AdoMet_synt_N"/>
    <property type="match status" value="1"/>
</dbReference>
<keyword evidence="18" id="KW-1185">Reference proteome</keyword>
<comment type="pathway">
    <text evidence="1 10">Amino-acid biosynthesis; S-adenosyl-L-methionine biosynthesis; S-adenosyl-L-methionine from L-methionine: step 1/1.</text>
</comment>
<feature type="binding site" description="in other chain" evidence="10">
    <location>
        <begin position="175"/>
        <end position="177"/>
    </location>
    <ligand>
        <name>ATP</name>
        <dbReference type="ChEBI" id="CHEBI:30616"/>
        <note>ligand shared between two neighboring subunits</note>
    </ligand>
</feature>
<dbReference type="InterPro" id="IPR022630">
    <property type="entry name" value="S-AdoMet_synt_C"/>
</dbReference>
<comment type="subcellular location">
    <subcellularLocation>
        <location evidence="10 11">Cytoplasm</location>
    </subcellularLocation>
</comment>
<feature type="binding site" description="in other chain" evidence="10">
    <location>
        <position position="56"/>
    </location>
    <ligand>
        <name>L-methionine</name>
        <dbReference type="ChEBI" id="CHEBI:57844"/>
        <note>ligand shared between two neighboring subunits</note>
    </ligand>
</feature>
<evidence type="ECO:0000259" key="15">
    <source>
        <dbReference type="Pfam" id="PF02773"/>
    </source>
</evidence>
<dbReference type="GO" id="GO:0005524">
    <property type="term" value="F:ATP binding"/>
    <property type="evidence" value="ECO:0007669"/>
    <property type="project" value="UniProtKB-UniRule"/>
</dbReference>
<evidence type="ECO:0000256" key="12">
    <source>
        <dbReference type="RuleBase" id="RU004462"/>
    </source>
</evidence>
<evidence type="ECO:0000256" key="10">
    <source>
        <dbReference type="HAMAP-Rule" id="MF_00086"/>
    </source>
</evidence>
<comment type="similarity">
    <text evidence="2 10 12">Belongs to the AdoMet synthase family.</text>
</comment>
<dbReference type="InterPro" id="IPR022636">
    <property type="entry name" value="S-AdoMet_synthetase_sfam"/>
</dbReference>
<evidence type="ECO:0000256" key="5">
    <source>
        <dbReference type="ARBA" id="ARBA00022723"/>
    </source>
</evidence>
<dbReference type="EC" id="2.5.1.6" evidence="10"/>
<feature type="region of interest" description="Flexible loop" evidence="10">
    <location>
        <begin position="99"/>
        <end position="109"/>
    </location>
</feature>
<feature type="binding site" evidence="10">
    <location>
        <position position="274"/>
    </location>
    <ligand>
        <name>ATP</name>
        <dbReference type="ChEBI" id="CHEBI:30616"/>
        <note>ligand shared between two neighboring subunits</note>
    </ligand>
</feature>
<dbReference type="Gene3D" id="3.30.300.10">
    <property type="match status" value="3"/>
</dbReference>
<dbReference type="GO" id="GO:0006730">
    <property type="term" value="P:one-carbon metabolic process"/>
    <property type="evidence" value="ECO:0007669"/>
    <property type="project" value="UniProtKB-KW"/>
</dbReference>
<evidence type="ECO:0000256" key="2">
    <source>
        <dbReference type="ARBA" id="ARBA00009685"/>
    </source>
</evidence>
<dbReference type="UniPathway" id="UPA00315">
    <property type="reaction ID" value="UER00080"/>
</dbReference>
<feature type="binding site" evidence="10">
    <location>
        <position position="251"/>
    </location>
    <ligand>
        <name>ATP</name>
        <dbReference type="ChEBI" id="CHEBI:30616"/>
        <note>ligand shared between two neighboring subunits</note>
    </ligand>
</feature>
<feature type="domain" description="S-adenosylmethionine synthetase C-terminal" evidence="15">
    <location>
        <begin position="245"/>
        <end position="384"/>
    </location>
</feature>
<keyword evidence="3 10" id="KW-0554">One-carbon metabolism</keyword>
<organism evidence="16 18">
    <name type="scientific">Eisenbergiella massiliensis</name>
    <dbReference type="NCBI Taxonomy" id="1720294"/>
    <lineage>
        <taxon>Bacteria</taxon>
        <taxon>Bacillati</taxon>
        <taxon>Bacillota</taxon>
        <taxon>Clostridia</taxon>
        <taxon>Lachnospirales</taxon>
        <taxon>Lachnospiraceae</taxon>
        <taxon>Eisenbergiella</taxon>
    </lineage>
</organism>
<keyword evidence="5 10" id="KW-0479">Metal-binding</keyword>
<comment type="cofactor">
    <cofactor evidence="10">
        <name>Mg(2+)</name>
        <dbReference type="ChEBI" id="CHEBI:18420"/>
    </cofactor>
    <text evidence="10">Binds 2 divalent ions per subunit.</text>
</comment>
<dbReference type="PIRSF" id="PIRSF000497">
    <property type="entry name" value="MAT"/>
    <property type="match status" value="1"/>
</dbReference>
<evidence type="ECO:0000256" key="9">
    <source>
        <dbReference type="ARBA" id="ARBA00022958"/>
    </source>
</evidence>
<feature type="binding site" description="in other chain" evidence="10">
    <location>
        <position position="282"/>
    </location>
    <ligand>
        <name>L-methionine</name>
        <dbReference type="ChEBI" id="CHEBI:57844"/>
        <note>ligand shared between two neighboring subunits</note>
    </ligand>
</feature>
<sequence length="395" mass="43730">MEKHLFTSESVTEGHPDKMCDAISDAVLDALMEQDPMSRVACETCTTTGLVMVMGEITTKAYVDIQKIVRDTVREIGYTKSEYGFDANTCGVMVVLDEQSPDIAMGVDKALEAKEHKMTDAQIEAIGAGDQGMMFGFATNETEEYMPYPISLAHKLVKQLTKVRKDGTLPYLRPDGKSQVTVEYDENEKPIRLEAVVLSTQHDADVTQEQIHEDIKKYVFDPILPAELIDDETKFYINPTGRFVIGGPNGDSGLTGRKIIVDTYGGYARHGGGAFSGKDCTKVDRSAAYAARYVAKNIVAAGLADKCEIQLSYAIGVAQPTSIMVDTYGTGKLSDEKLVEIIRENFDLRPAGIIKMLDLRRPIYKQTAAYGHFGRHDLDLPWEKLDKAEVLKKYL</sequence>
<dbReference type="PROSITE" id="PS00376">
    <property type="entry name" value="ADOMET_SYNTHASE_1"/>
    <property type="match status" value="1"/>
</dbReference>
<feature type="binding site" description="in other chain" evidence="10">
    <location>
        <position position="15"/>
    </location>
    <ligand>
        <name>ATP</name>
        <dbReference type="ChEBI" id="CHEBI:30616"/>
        <note>ligand shared between two neighboring subunits</note>
    </ligand>
</feature>
<dbReference type="GeneID" id="97988155"/>
<comment type="function">
    <text evidence="10">Catalyzes the formation of S-adenosylmethionine (AdoMet) from methionine and ATP. The overall synthetic reaction is composed of two sequential steps, AdoMet formation and the subsequent tripolyphosphate hydrolysis which occurs prior to release of AdoMet from the enzyme.</text>
</comment>
<dbReference type="EMBL" id="QVLV01000009">
    <property type="protein sequence ID" value="RGE59289.1"/>
    <property type="molecule type" value="Genomic_DNA"/>
</dbReference>
<dbReference type="CDD" id="cd18079">
    <property type="entry name" value="S-AdoMet_synt"/>
    <property type="match status" value="1"/>
</dbReference>
<dbReference type="PANTHER" id="PTHR11964">
    <property type="entry name" value="S-ADENOSYLMETHIONINE SYNTHETASE"/>
    <property type="match status" value="1"/>
</dbReference>
<evidence type="ECO:0000256" key="8">
    <source>
        <dbReference type="ARBA" id="ARBA00022842"/>
    </source>
</evidence>
<comment type="subunit">
    <text evidence="10">Homotetramer; dimer of dimers.</text>
</comment>
<evidence type="ECO:0000256" key="1">
    <source>
        <dbReference type="ARBA" id="ARBA00005224"/>
    </source>
</evidence>
<dbReference type="InterPro" id="IPR002133">
    <property type="entry name" value="S-AdoMet_synthetase"/>
</dbReference>
<dbReference type="InterPro" id="IPR022629">
    <property type="entry name" value="S-AdoMet_synt_central"/>
</dbReference>
<dbReference type="PROSITE" id="PS00377">
    <property type="entry name" value="ADOMET_SYNTHASE_2"/>
    <property type="match status" value="1"/>
</dbReference>
<evidence type="ECO:0000313" key="17">
    <source>
        <dbReference type="EMBL" id="RGE72314.1"/>
    </source>
</evidence>
<feature type="binding site" evidence="10">
    <location>
        <position position="278"/>
    </location>
    <ligand>
        <name>ATP</name>
        <dbReference type="ChEBI" id="CHEBI:30616"/>
        <note>ligand shared between two neighboring subunits</note>
    </ligand>
</feature>
<dbReference type="GO" id="GO:0000287">
    <property type="term" value="F:magnesium ion binding"/>
    <property type="evidence" value="ECO:0007669"/>
    <property type="project" value="UniProtKB-UniRule"/>
</dbReference>
<dbReference type="OrthoDB" id="9801686at2"/>
<comment type="catalytic activity">
    <reaction evidence="10">
        <text>L-methionine + ATP + H2O = S-adenosyl-L-methionine + phosphate + diphosphate</text>
        <dbReference type="Rhea" id="RHEA:21080"/>
        <dbReference type="ChEBI" id="CHEBI:15377"/>
        <dbReference type="ChEBI" id="CHEBI:30616"/>
        <dbReference type="ChEBI" id="CHEBI:33019"/>
        <dbReference type="ChEBI" id="CHEBI:43474"/>
        <dbReference type="ChEBI" id="CHEBI:57844"/>
        <dbReference type="ChEBI" id="CHEBI:59789"/>
        <dbReference type="EC" id="2.5.1.6"/>
    </reaction>
</comment>
<dbReference type="Proteomes" id="UP000261166">
    <property type="component" value="Unassembled WGS sequence"/>
</dbReference>
<dbReference type="Pfam" id="PF02772">
    <property type="entry name" value="S-AdoMet_synt_M"/>
    <property type="match status" value="1"/>
</dbReference>
<dbReference type="HAMAP" id="MF_00086">
    <property type="entry name" value="S_AdoMet_synth1"/>
    <property type="match status" value="1"/>
</dbReference>
<feature type="binding site" evidence="10">
    <location>
        <position position="17"/>
    </location>
    <ligand>
        <name>Mg(2+)</name>
        <dbReference type="ChEBI" id="CHEBI:18420"/>
    </ligand>
</feature>
<feature type="binding site" evidence="10">
    <location>
        <position position="251"/>
    </location>
    <ligand>
        <name>L-methionine</name>
        <dbReference type="ChEBI" id="CHEBI:57844"/>
        <note>ligand shared between two neighboring subunits</note>
    </ligand>
</feature>
<dbReference type="AlphaFoldDB" id="A0A3E3I3C6"/>